<reference evidence="1 2" key="1">
    <citation type="submission" date="2021-08" db="EMBL/GenBank/DDBJ databases">
        <title>Draft Genome Sequence of Phanerochaete sordida strain YK-624.</title>
        <authorList>
            <person name="Mori T."/>
            <person name="Dohra H."/>
            <person name="Suzuki T."/>
            <person name="Kawagishi H."/>
            <person name="Hirai H."/>
        </authorList>
    </citation>
    <scope>NUCLEOTIDE SEQUENCE [LARGE SCALE GENOMIC DNA]</scope>
    <source>
        <strain evidence="1 2">YK-624</strain>
    </source>
</reference>
<dbReference type="AlphaFoldDB" id="A0A9P3GI41"/>
<sequence>MSDALRVKLNSTCHHRLQIENFTTLRRPQLANCRDNCPLGHEPPVDCILPLAHHLIWTSRSFFMTAVALVRRIITSFLCLCSAGSTEL</sequence>
<dbReference type="Proteomes" id="UP000703269">
    <property type="component" value="Unassembled WGS sequence"/>
</dbReference>
<gene>
    <name evidence="1" type="ORF">PsYK624_115170</name>
</gene>
<protein>
    <submittedName>
        <fullName evidence="1">Uncharacterized protein</fullName>
    </submittedName>
</protein>
<evidence type="ECO:0000313" key="2">
    <source>
        <dbReference type="Proteomes" id="UP000703269"/>
    </source>
</evidence>
<keyword evidence="2" id="KW-1185">Reference proteome</keyword>
<evidence type="ECO:0000313" key="1">
    <source>
        <dbReference type="EMBL" id="GJE95333.1"/>
    </source>
</evidence>
<comment type="caution">
    <text evidence="1">The sequence shown here is derived from an EMBL/GenBank/DDBJ whole genome shotgun (WGS) entry which is preliminary data.</text>
</comment>
<organism evidence="1 2">
    <name type="scientific">Phanerochaete sordida</name>
    <dbReference type="NCBI Taxonomy" id="48140"/>
    <lineage>
        <taxon>Eukaryota</taxon>
        <taxon>Fungi</taxon>
        <taxon>Dikarya</taxon>
        <taxon>Basidiomycota</taxon>
        <taxon>Agaricomycotina</taxon>
        <taxon>Agaricomycetes</taxon>
        <taxon>Polyporales</taxon>
        <taxon>Phanerochaetaceae</taxon>
        <taxon>Phanerochaete</taxon>
    </lineage>
</organism>
<accession>A0A9P3GI41</accession>
<name>A0A9P3GI41_9APHY</name>
<dbReference type="EMBL" id="BPQB01000048">
    <property type="protein sequence ID" value="GJE95333.1"/>
    <property type="molecule type" value="Genomic_DNA"/>
</dbReference>
<proteinExistence type="predicted"/>